<evidence type="ECO:0000313" key="1">
    <source>
        <dbReference type="EMBL" id="RNA18344.1"/>
    </source>
</evidence>
<accession>A0A3M7R4P1</accession>
<reference evidence="1 2" key="1">
    <citation type="journal article" date="2018" name="Sci. Rep.">
        <title>Genomic signatures of local adaptation to the degree of environmental predictability in rotifers.</title>
        <authorList>
            <person name="Franch-Gras L."/>
            <person name="Hahn C."/>
            <person name="Garcia-Roger E.M."/>
            <person name="Carmona M.J."/>
            <person name="Serra M."/>
            <person name="Gomez A."/>
        </authorList>
    </citation>
    <scope>NUCLEOTIDE SEQUENCE [LARGE SCALE GENOMIC DNA]</scope>
    <source>
        <strain evidence="1">HYR1</strain>
    </source>
</reference>
<dbReference type="AlphaFoldDB" id="A0A3M7R4P1"/>
<protein>
    <submittedName>
        <fullName evidence="1">Uncharacterized protein</fullName>
    </submittedName>
</protein>
<keyword evidence="2" id="KW-1185">Reference proteome</keyword>
<dbReference type="EMBL" id="REGN01004259">
    <property type="protein sequence ID" value="RNA18344.1"/>
    <property type="molecule type" value="Genomic_DNA"/>
</dbReference>
<proteinExistence type="predicted"/>
<organism evidence="1 2">
    <name type="scientific">Brachionus plicatilis</name>
    <name type="common">Marine rotifer</name>
    <name type="synonym">Brachionus muelleri</name>
    <dbReference type="NCBI Taxonomy" id="10195"/>
    <lineage>
        <taxon>Eukaryota</taxon>
        <taxon>Metazoa</taxon>
        <taxon>Spiralia</taxon>
        <taxon>Gnathifera</taxon>
        <taxon>Rotifera</taxon>
        <taxon>Eurotatoria</taxon>
        <taxon>Monogononta</taxon>
        <taxon>Pseudotrocha</taxon>
        <taxon>Ploima</taxon>
        <taxon>Brachionidae</taxon>
        <taxon>Brachionus</taxon>
    </lineage>
</organism>
<sequence>MGEKRYFISESNNLFVLQAVNFNSTQLVQKRGRGRPLNGIQAFSQAVEELEEQRLSSPLLIRILNAMKMKDFLTIDFSNLFLFSISSAGMKCRKTKTFLSHFGRDYVE</sequence>
<gene>
    <name evidence="1" type="ORF">BpHYR1_032216</name>
</gene>
<evidence type="ECO:0000313" key="2">
    <source>
        <dbReference type="Proteomes" id="UP000276133"/>
    </source>
</evidence>
<dbReference type="Proteomes" id="UP000276133">
    <property type="component" value="Unassembled WGS sequence"/>
</dbReference>
<name>A0A3M7R4P1_BRAPC</name>
<comment type="caution">
    <text evidence="1">The sequence shown here is derived from an EMBL/GenBank/DDBJ whole genome shotgun (WGS) entry which is preliminary data.</text>
</comment>